<dbReference type="EC" id="2.7.13.3" evidence="2"/>
<keyword evidence="3" id="KW-0808">Transferase</keyword>
<dbReference type="InterPro" id="IPR050482">
    <property type="entry name" value="Sensor_HK_TwoCompSys"/>
</dbReference>
<evidence type="ECO:0000313" key="9">
    <source>
        <dbReference type="Proteomes" id="UP000470520"/>
    </source>
</evidence>
<dbReference type="CDD" id="cd16917">
    <property type="entry name" value="HATPase_UhpB-NarQ-NarX-like"/>
    <property type="match status" value="1"/>
</dbReference>
<proteinExistence type="predicted"/>
<evidence type="ECO:0000256" key="3">
    <source>
        <dbReference type="ARBA" id="ARBA00022679"/>
    </source>
</evidence>
<protein>
    <recommendedName>
        <fullName evidence="2">histidine kinase</fullName>
        <ecNumber evidence="2">2.7.13.3</ecNumber>
    </recommendedName>
</protein>
<dbReference type="PANTHER" id="PTHR24421:SF10">
    <property type="entry name" value="NITRATE_NITRITE SENSOR PROTEIN NARQ"/>
    <property type="match status" value="1"/>
</dbReference>
<dbReference type="Proteomes" id="UP000470520">
    <property type="component" value="Unassembled WGS sequence"/>
</dbReference>
<evidence type="ECO:0000256" key="5">
    <source>
        <dbReference type="ARBA" id="ARBA00023012"/>
    </source>
</evidence>
<evidence type="ECO:0000256" key="2">
    <source>
        <dbReference type="ARBA" id="ARBA00012438"/>
    </source>
</evidence>
<dbReference type="AlphaFoldDB" id="A0A7K3QKA2"/>
<feature type="region of interest" description="Disordered" evidence="6">
    <location>
        <begin position="361"/>
        <end position="396"/>
    </location>
</feature>
<keyword evidence="5" id="KW-0902">Two-component regulatory system</keyword>
<feature type="domain" description="Histidine kinase/HSP90-like ATPase" evidence="7">
    <location>
        <begin position="288"/>
        <end position="377"/>
    </location>
</feature>
<keyword evidence="4" id="KW-0418">Kinase</keyword>
<sequence length="396" mass="42032">MPLIPQAPEGLSRRARYFVEGHGLRVPHRDLGPFREAWLEQGIPGTEIDRAVAFQERWGGLALPPAPEYEGGPRVLEADAPEGSAASGWRFPAGDCRVSMAHGFTIGPRGEFGIDADHWTPLHASTEGWVEALALASHASYWAKTITKIKGSAVEDLNLDGFEPVPEVQGLADTWWRGKDSLIAIYRGEASGFSAPHCLRAHIYGGLDAWGLEILTDLTGTTSSALRDLKATLGLLRHDDDPASSALEPAPGLARLPELVAACDSAGLTVTVTTTGEPRPLSSGVDLTAFRIVQEALTNVTKHAAASSAQVRLAYLGSRVHITISNDGPDTGTTELEPSRGFGIIGMRERALTIGGELRAEPRPGGGFEVTTTLPLQPPGTVTADDTDTPAGREHA</sequence>
<accession>A0A7K3QKA2</accession>
<dbReference type="GO" id="GO:0000160">
    <property type="term" value="P:phosphorelay signal transduction system"/>
    <property type="evidence" value="ECO:0007669"/>
    <property type="project" value="UniProtKB-KW"/>
</dbReference>
<evidence type="ECO:0000259" key="7">
    <source>
        <dbReference type="Pfam" id="PF02518"/>
    </source>
</evidence>
<dbReference type="InterPro" id="IPR003594">
    <property type="entry name" value="HATPase_dom"/>
</dbReference>
<gene>
    <name evidence="8" type="ORF">G3I21_00830</name>
</gene>
<evidence type="ECO:0000256" key="4">
    <source>
        <dbReference type="ARBA" id="ARBA00022777"/>
    </source>
</evidence>
<comment type="catalytic activity">
    <reaction evidence="1">
        <text>ATP + protein L-histidine = ADP + protein N-phospho-L-histidine.</text>
        <dbReference type="EC" id="2.7.13.3"/>
    </reaction>
</comment>
<dbReference type="GO" id="GO:0004673">
    <property type="term" value="F:protein histidine kinase activity"/>
    <property type="evidence" value="ECO:0007669"/>
    <property type="project" value="UniProtKB-EC"/>
</dbReference>
<name>A0A7K3QKA2_9ACTN</name>
<evidence type="ECO:0000313" key="8">
    <source>
        <dbReference type="EMBL" id="NEB90305.1"/>
    </source>
</evidence>
<dbReference type="Gene3D" id="3.30.565.10">
    <property type="entry name" value="Histidine kinase-like ATPase, C-terminal domain"/>
    <property type="match status" value="1"/>
</dbReference>
<dbReference type="Pfam" id="PF02518">
    <property type="entry name" value="HATPase_c"/>
    <property type="match status" value="1"/>
</dbReference>
<reference evidence="8 9" key="1">
    <citation type="submission" date="2020-01" db="EMBL/GenBank/DDBJ databases">
        <title>Insect and environment-associated Actinomycetes.</title>
        <authorList>
            <person name="Currrie C."/>
            <person name="Chevrette M."/>
            <person name="Carlson C."/>
            <person name="Stubbendieck R."/>
            <person name="Wendt-Pienkowski E."/>
        </authorList>
    </citation>
    <scope>NUCLEOTIDE SEQUENCE [LARGE SCALE GENOMIC DNA]</scope>
    <source>
        <strain evidence="8 9">SID7754</strain>
    </source>
</reference>
<dbReference type="PANTHER" id="PTHR24421">
    <property type="entry name" value="NITRATE/NITRITE SENSOR PROTEIN NARX-RELATED"/>
    <property type="match status" value="1"/>
</dbReference>
<evidence type="ECO:0000256" key="1">
    <source>
        <dbReference type="ARBA" id="ARBA00000085"/>
    </source>
</evidence>
<dbReference type="EMBL" id="JAAGMR010000011">
    <property type="protein sequence ID" value="NEB90305.1"/>
    <property type="molecule type" value="Genomic_DNA"/>
</dbReference>
<comment type="caution">
    <text evidence="8">The sequence shown here is derived from an EMBL/GenBank/DDBJ whole genome shotgun (WGS) entry which is preliminary data.</text>
</comment>
<evidence type="ECO:0000256" key="6">
    <source>
        <dbReference type="SAM" id="MobiDB-lite"/>
    </source>
</evidence>
<dbReference type="InterPro" id="IPR036890">
    <property type="entry name" value="HATPase_C_sf"/>
</dbReference>
<organism evidence="8 9">
    <name type="scientific">Streptomyces bauhiniae</name>
    <dbReference type="NCBI Taxonomy" id="2340725"/>
    <lineage>
        <taxon>Bacteria</taxon>
        <taxon>Bacillati</taxon>
        <taxon>Actinomycetota</taxon>
        <taxon>Actinomycetes</taxon>
        <taxon>Kitasatosporales</taxon>
        <taxon>Streptomycetaceae</taxon>
        <taxon>Streptomyces</taxon>
    </lineage>
</organism>
<dbReference type="SUPFAM" id="SSF55874">
    <property type="entry name" value="ATPase domain of HSP90 chaperone/DNA topoisomerase II/histidine kinase"/>
    <property type="match status" value="1"/>
</dbReference>